<evidence type="ECO:0000313" key="2">
    <source>
        <dbReference type="EMBL" id="GAA1576641.1"/>
    </source>
</evidence>
<evidence type="ECO:0000256" key="1">
    <source>
        <dbReference type="SAM" id="MobiDB-lite"/>
    </source>
</evidence>
<accession>A0ABN2DFL9</accession>
<sequence length="192" mass="20427">MAPAVKDSTLTAAQAKTALLTLDDMPTGWTQQKPDPDDDEDPTVTPKRCSAVLDAVDQQGKPLAEATAVFSPSDLGPELDHTVTSWPRSQLPVLKKLTDAFRQCPKFTSTSKDGSSATFEATGLSFRNLGDRTLALRLKAKSDGINLVLDVVYIAKGNNGVTLMVTGLQPLDGAVLEGFAKKALTRLDAASR</sequence>
<reference evidence="2 3" key="1">
    <citation type="journal article" date="2019" name="Int. J. Syst. Evol. Microbiol.">
        <title>The Global Catalogue of Microorganisms (GCM) 10K type strain sequencing project: providing services to taxonomists for standard genome sequencing and annotation.</title>
        <authorList>
            <consortium name="The Broad Institute Genomics Platform"/>
            <consortium name="The Broad Institute Genome Sequencing Center for Infectious Disease"/>
            <person name="Wu L."/>
            <person name="Ma J."/>
        </authorList>
    </citation>
    <scope>NUCLEOTIDE SEQUENCE [LARGE SCALE GENOMIC DNA]</scope>
    <source>
        <strain evidence="2 3">JCM 14969</strain>
    </source>
</reference>
<feature type="region of interest" description="Disordered" evidence="1">
    <location>
        <begin position="21"/>
        <end position="45"/>
    </location>
</feature>
<protein>
    <recommendedName>
        <fullName evidence="4">PknH-like extracellular domain-containing protein</fullName>
    </recommendedName>
</protein>
<comment type="caution">
    <text evidence="2">The sequence shown here is derived from an EMBL/GenBank/DDBJ whole genome shotgun (WGS) entry which is preliminary data.</text>
</comment>
<evidence type="ECO:0000313" key="3">
    <source>
        <dbReference type="Proteomes" id="UP001500393"/>
    </source>
</evidence>
<proteinExistence type="predicted"/>
<keyword evidence="3" id="KW-1185">Reference proteome</keyword>
<dbReference type="EMBL" id="BAAAOS010000019">
    <property type="protein sequence ID" value="GAA1576641.1"/>
    <property type="molecule type" value="Genomic_DNA"/>
</dbReference>
<name>A0ABN2DFL9_9ACTN</name>
<dbReference type="Proteomes" id="UP001500393">
    <property type="component" value="Unassembled WGS sequence"/>
</dbReference>
<organism evidence="2 3">
    <name type="scientific">Kribbella sancticallisti</name>
    <dbReference type="NCBI Taxonomy" id="460087"/>
    <lineage>
        <taxon>Bacteria</taxon>
        <taxon>Bacillati</taxon>
        <taxon>Actinomycetota</taxon>
        <taxon>Actinomycetes</taxon>
        <taxon>Propionibacteriales</taxon>
        <taxon>Kribbellaceae</taxon>
        <taxon>Kribbella</taxon>
    </lineage>
</organism>
<evidence type="ECO:0008006" key="4">
    <source>
        <dbReference type="Google" id="ProtNLM"/>
    </source>
</evidence>
<gene>
    <name evidence="2" type="ORF">GCM10009789_32600</name>
</gene>